<proteinExistence type="inferred from homology"/>
<evidence type="ECO:0000256" key="9">
    <source>
        <dbReference type="ARBA" id="ARBA00023242"/>
    </source>
</evidence>
<dbReference type="PANTHER" id="PTHR28643:SF1">
    <property type="entry name" value="SWI5-DEPENDENT RECOMBINATION DNA REPAIR PROTEIN 1 HOMOLOG"/>
    <property type="match status" value="1"/>
</dbReference>
<keyword evidence="5" id="KW-0805">Transcription regulation</keyword>
<evidence type="ECO:0000256" key="4">
    <source>
        <dbReference type="ARBA" id="ARBA00022763"/>
    </source>
</evidence>
<organism evidence="11 12">
    <name type="scientific">Mya arenaria</name>
    <name type="common">Soft-shell clam</name>
    <dbReference type="NCBI Taxonomy" id="6604"/>
    <lineage>
        <taxon>Eukaryota</taxon>
        <taxon>Metazoa</taxon>
        <taxon>Spiralia</taxon>
        <taxon>Lophotrochozoa</taxon>
        <taxon>Mollusca</taxon>
        <taxon>Bivalvia</taxon>
        <taxon>Autobranchia</taxon>
        <taxon>Heteroconchia</taxon>
        <taxon>Euheterodonta</taxon>
        <taxon>Imparidentia</taxon>
        <taxon>Neoheterodontei</taxon>
        <taxon>Myida</taxon>
        <taxon>Myoidea</taxon>
        <taxon>Myidae</taxon>
        <taxon>Mya</taxon>
    </lineage>
</organism>
<protein>
    <recommendedName>
        <fullName evidence="3">Swi5-dependent recombination DNA repair protein 1 homolog</fullName>
    </recommendedName>
    <alternativeName>
        <fullName evidence="10">Meiosis protein 5 homolog</fullName>
    </alternativeName>
</protein>
<evidence type="ECO:0000256" key="6">
    <source>
        <dbReference type="ARBA" id="ARBA00023054"/>
    </source>
</evidence>
<keyword evidence="9" id="KW-0539">Nucleus</keyword>
<name>A0ABY7FJ32_MYAAR</name>
<evidence type="ECO:0000256" key="5">
    <source>
        <dbReference type="ARBA" id="ARBA00023015"/>
    </source>
</evidence>
<keyword evidence="12" id="KW-1185">Reference proteome</keyword>
<evidence type="ECO:0000313" key="11">
    <source>
        <dbReference type="EMBL" id="WAR21572.1"/>
    </source>
</evidence>
<keyword evidence="8" id="KW-0234">DNA repair</keyword>
<keyword evidence="6" id="KW-0175">Coiled coil</keyword>
<dbReference type="Proteomes" id="UP001164746">
    <property type="component" value="Chromosome 12"/>
</dbReference>
<comment type="similarity">
    <text evidence="2">Belongs to the SFR1/MEI5 family.</text>
</comment>
<accession>A0ABY7FJ32</accession>
<gene>
    <name evidence="11" type="ORF">MAR_015546</name>
</gene>
<dbReference type="EMBL" id="CP111023">
    <property type="protein sequence ID" value="WAR21572.1"/>
    <property type="molecule type" value="Genomic_DNA"/>
</dbReference>
<dbReference type="InterPro" id="IPR042429">
    <property type="entry name" value="SFR1"/>
</dbReference>
<dbReference type="InterPro" id="IPR018468">
    <property type="entry name" value="SFR1/Mei5"/>
</dbReference>
<comment type="subcellular location">
    <subcellularLocation>
        <location evidence="1">Nucleus</location>
    </subcellularLocation>
</comment>
<keyword evidence="4" id="KW-0227">DNA damage</keyword>
<reference evidence="11" key="1">
    <citation type="submission" date="2022-11" db="EMBL/GenBank/DDBJ databases">
        <title>Centuries of genome instability and evolution in soft-shell clam transmissible cancer (bioRxiv).</title>
        <authorList>
            <person name="Hart S.F.M."/>
            <person name="Yonemitsu M.A."/>
            <person name="Giersch R.M."/>
            <person name="Beal B.F."/>
            <person name="Arriagada G."/>
            <person name="Davis B.W."/>
            <person name="Ostrander E.A."/>
            <person name="Goff S.P."/>
            <person name="Metzger M.J."/>
        </authorList>
    </citation>
    <scope>NUCLEOTIDE SEQUENCE</scope>
    <source>
        <strain evidence="11">MELC-2E11</strain>
        <tissue evidence="11">Siphon/mantle</tissue>
    </source>
</reference>
<keyword evidence="7" id="KW-0804">Transcription</keyword>
<evidence type="ECO:0000256" key="8">
    <source>
        <dbReference type="ARBA" id="ARBA00023204"/>
    </source>
</evidence>
<sequence>MTSTPNSSKCTFSSSLKERLKRCGRYHSSPYQPPGPAKQNQNISLKKGTAIPKIGNFSVHRVNNSEEKSELANKDGQIADESSELRKEANIYDNASMCSDDSLSLKAVTNDYTSERVKDKLESLCCGHEGGTRLSHSDTDLLSRNTTFVTPIKNRDQVVKRKTLSFRNNIDEHCKSTEHLTYSAEADVADVEVDQHFNEEMHCSVHGLENELTSRKELLRKLKMVKMYREKNNLSELEVLITKWRGVSQQALQDLHQSMPEPRPSLTELINHLGIDHNLVCFSSEDDETFT</sequence>
<evidence type="ECO:0000256" key="3">
    <source>
        <dbReference type="ARBA" id="ARBA00014688"/>
    </source>
</evidence>
<evidence type="ECO:0000256" key="1">
    <source>
        <dbReference type="ARBA" id="ARBA00004123"/>
    </source>
</evidence>
<dbReference type="Gene3D" id="6.10.140.1020">
    <property type="match status" value="1"/>
</dbReference>
<evidence type="ECO:0000256" key="2">
    <source>
        <dbReference type="ARBA" id="ARBA00008729"/>
    </source>
</evidence>
<evidence type="ECO:0000256" key="10">
    <source>
        <dbReference type="ARBA" id="ARBA00033234"/>
    </source>
</evidence>
<dbReference type="Pfam" id="PF10376">
    <property type="entry name" value="Mei5"/>
    <property type="match status" value="1"/>
</dbReference>
<dbReference type="PANTHER" id="PTHR28643">
    <property type="entry name" value="SWI5-DEPENDENT RECOMBINATION DNA REPAIR PROTEIN 1 HOMOLOG"/>
    <property type="match status" value="1"/>
</dbReference>
<evidence type="ECO:0000313" key="12">
    <source>
        <dbReference type="Proteomes" id="UP001164746"/>
    </source>
</evidence>
<evidence type="ECO:0000256" key="7">
    <source>
        <dbReference type="ARBA" id="ARBA00023163"/>
    </source>
</evidence>